<dbReference type="Pfam" id="PF08164">
    <property type="entry name" value="TRAUB"/>
    <property type="match status" value="1"/>
</dbReference>
<dbReference type="Pfam" id="PF13339">
    <property type="entry name" value="AATF-Che1"/>
    <property type="match status" value="1"/>
</dbReference>
<evidence type="ECO:0008006" key="7">
    <source>
        <dbReference type="Google" id="ProtNLM"/>
    </source>
</evidence>
<sequence length="701" mass="75913">MRCGLIGTRTHHMTSHTLMRARCPLIPPPSPTSLLSSLLSCLPRAIGDVSVCLSVCVCVGGGGGGSLRNTHTERAETGSSIALRVTDRRGTTGTRAPTRMPRFNGSSGRGSIVSLKQRKRSLAETVNEQLARSAFGGGGAGGAYRDDDEYADGGFAEDYEFDDVDSNGFNGDDDAERGSRRQTAASAAEKPTKDAAKKLPSSASSSRLRHRGPLDASLSEGKYAATPVNVEAAMDDIFGTLDMGDLDAEGEEFYDGDDMDAEEEEEQEQGYGEDGDRKERGGRGVASKNDAVGRKRRRAKDLTEKEYTAWLENKSSKQKKAGQLRRSISLGGGNSGVGEAVLDSEEADILRQLSELRQTQMSLVPAGNAASAGTSSAAAETASTQTDAKQTRDVVQHLIMVYGQLLRLRVLLQPAVTKAISMPQYYARSLFVDGDAEVDDAAAAASNGDGAAEVQEMREGVSKHYSELQDDVEQVLATLYAAATGSGRDDRSSNVHVSSSASKPKKAKTEGDLSVPSYREVERYHERVLRHADTCLDYWGRKLVQANSAKLKTIAQPLPQQIAAILSAKSRLRTKLQKNRSHMAIMAHPEHVRAETSADIKAQRALHIAEGDVDDEIYDDADFLRELVRRGGAVASQLEKKVREMQRALLPSREGARKGFHRMTKGKAVNYEPRPKLVAFMVPEPLDNAQRSDVVVKNLFQ</sequence>
<feature type="compositionally biased region" description="Acidic residues" evidence="2">
    <location>
        <begin position="158"/>
        <end position="175"/>
    </location>
</feature>
<evidence type="ECO:0000313" key="5">
    <source>
        <dbReference type="EMBL" id="CAM67472.1"/>
    </source>
</evidence>
<dbReference type="EMBL" id="FR796452">
    <property type="protein sequence ID" value="CAM67472.1"/>
    <property type="molecule type" value="Genomic_DNA"/>
</dbReference>
<feature type="domain" description="Apoptosis-antagonizing transcription factor C-terminal" evidence="3">
    <location>
        <begin position="623"/>
        <end position="698"/>
    </location>
</feature>
<feature type="compositionally biased region" description="Acidic residues" evidence="2">
    <location>
        <begin position="259"/>
        <end position="273"/>
    </location>
</feature>
<evidence type="ECO:0000256" key="1">
    <source>
        <dbReference type="ARBA" id="ARBA00008966"/>
    </source>
</evidence>
<dbReference type="VEuPathDB" id="TriTrypDB:LINF_200014100"/>
<feature type="region of interest" description="Disordered" evidence="2">
    <location>
        <begin position="259"/>
        <end position="300"/>
    </location>
</feature>
<evidence type="ECO:0000259" key="4">
    <source>
        <dbReference type="Pfam" id="PF13339"/>
    </source>
</evidence>
<dbReference type="STRING" id="5671.A4HYT4"/>
<comment type="similarity">
    <text evidence="1">Belongs to the AATF family.</text>
</comment>
<dbReference type="OMA" id="EVERYHE"/>
<dbReference type="RefSeq" id="XP_001465225.1">
    <property type="nucleotide sequence ID" value="XM_001465188.1"/>
</dbReference>
<dbReference type="InterPro" id="IPR039223">
    <property type="entry name" value="AATF/Bfr2"/>
</dbReference>
<dbReference type="GeneID" id="5068640"/>
<reference evidence="5 6" key="2">
    <citation type="journal article" date="2011" name="Genome Res.">
        <title>Chromosome and gene copy number variation allow major structural change between species and strains of Leishmania.</title>
        <authorList>
            <person name="Rogers M.B."/>
            <person name="Hilley J.D."/>
            <person name="Dickens N.J."/>
            <person name="Wilkes J."/>
            <person name="Bates P.A."/>
            <person name="Depledge D.P."/>
            <person name="Harris D."/>
            <person name="Her Y."/>
            <person name="Herzyk P."/>
            <person name="Imamura H."/>
            <person name="Otto T.D."/>
            <person name="Sanders M."/>
            <person name="Seeger K."/>
            <person name="Dujardin J.C."/>
            <person name="Berriman M."/>
            <person name="Smith D.F."/>
            <person name="Hertz-Fowler C."/>
            <person name="Mottram J.C."/>
        </authorList>
    </citation>
    <scope>NUCLEOTIDE SEQUENCE [LARGE SCALE GENOMIC DNA]</scope>
    <source>
        <strain evidence="5 6">JPCM5</strain>
    </source>
</reference>
<keyword evidence="6" id="KW-1185">Reference proteome</keyword>
<protein>
    <recommendedName>
        <fullName evidence="7">AATF_protein_-_putative</fullName>
    </recommendedName>
</protein>
<accession>A4HYT4</accession>
<dbReference type="AlphaFoldDB" id="A4HYT4"/>
<feature type="domain" description="AATF leucine zipper-containing" evidence="4">
    <location>
        <begin position="394"/>
        <end position="542"/>
    </location>
</feature>
<dbReference type="InParanoid" id="A4HYT4"/>
<dbReference type="GO" id="GO:0005730">
    <property type="term" value="C:nucleolus"/>
    <property type="evidence" value="ECO:0007669"/>
    <property type="project" value="TreeGrafter"/>
</dbReference>
<feature type="region of interest" description="Disordered" evidence="2">
    <location>
        <begin position="90"/>
        <end position="110"/>
    </location>
</feature>
<gene>
    <name evidence="5" type="ORF">LINJ_20_0930</name>
</gene>
<proteinExistence type="inferred from homology"/>
<name>A4HYT4_LEIIN</name>
<dbReference type="eggNOG" id="KOG2773">
    <property type="taxonomic scope" value="Eukaryota"/>
</dbReference>
<dbReference type="InterPro" id="IPR012617">
    <property type="entry name" value="AATF_C"/>
</dbReference>
<feature type="region of interest" description="Disordered" evidence="2">
    <location>
        <begin position="158"/>
        <end position="219"/>
    </location>
</feature>
<dbReference type="PANTHER" id="PTHR15565:SF0">
    <property type="entry name" value="PROTEIN AATF"/>
    <property type="match status" value="1"/>
</dbReference>
<dbReference type="PANTHER" id="PTHR15565">
    <property type="entry name" value="AATF PROTEIN APOPTOSIS ANTAGONIZING TRANSCRIPTION FACTOR"/>
    <property type="match status" value="1"/>
</dbReference>
<evidence type="ECO:0000259" key="3">
    <source>
        <dbReference type="Pfam" id="PF08164"/>
    </source>
</evidence>
<dbReference type="InterPro" id="IPR025160">
    <property type="entry name" value="AATF"/>
</dbReference>
<evidence type="ECO:0000313" key="6">
    <source>
        <dbReference type="Proteomes" id="UP000008153"/>
    </source>
</evidence>
<reference evidence="5 6" key="1">
    <citation type="journal article" date="2007" name="Nat. Genet.">
        <title>Comparative genomic analysis of three Leishmania species that cause diverse human disease.</title>
        <authorList>
            <person name="Peacock C.S."/>
            <person name="Seeger K."/>
            <person name="Harris D."/>
            <person name="Murphy L."/>
            <person name="Ruiz J.C."/>
            <person name="Quail M.A."/>
            <person name="Peters N."/>
            <person name="Adlem E."/>
            <person name="Tivey A."/>
            <person name="Aslett M."/>
            <person name="Kerhornou A."/>
            <person name="Ivens A."/>
            <person name="Fraser A."/>
            <person name="Rajandream M.A."/>
            <person name="Carver T."/>
            <person name="Norbertczak H."/>
            <person name="Chillingworth T."/>
            <person name="Hance Z."/>
            <person name="Jagels K."/>
            <person name="Moule S."/>
            <person name="Ormond D."/>
            <person name="Rutter S."/>
            <person name="Squares R."/>
            <person name="Whitehead S."/>
            <person name="Rabbinowitsch E."/>
            <person name="Arrowsmith C."/>
            <person name="White B."/>
            <person name="Thurston S."/>
            <person name="Bringaud F."/>
            <person name="Baldauf S.L."/>
            <person name="Faulconbridge A."/>
            <person name="Jeffares D."/>
            <person name="Depledge D.P."/>
            <person name="Oyola S.O."/>
            <person name="Hilley J.D."/>
            <person name="Brito L.O."/>
            <person name="Tosi L.R."/>
            <person name="Barrell B."/>
            <person name="Cruz A.K."/>
            <person name="Mottram J.C."/>
            <person name="Smith D.F."/>
            <person name="Berriman M."/>
        </authorList>
    </citation>
    <scope>NUCLEOTIDE SEQUENCE [LARGE SCALE GENOMIC DNA]</scope>
    <source>
        <strain evidence="5 6">JPCM5</strain>
    </source>
</reference>
<organism evidence="5 6">
    <name type="scientific">Leishmania infantum</name>
    <dbReference type="NCBI Taxonomy" id="5671"/>
    <lineage>
        <taxon>Eukaryota</taxon>
        <taxon>Discoba</taxon>
        <taxon>Euglenozoa</taxon>
        <taxon>Kinetoplastea</taxon>
        <taxon>Metakinetoplastina</taxon>
        <taxon>Trypanosomatida</taxon>
        <taxon>Trypanosomatidae</taxon>
        <taxon>Leishmaniinae</taxon>
        <taxon>Leishmania</taxon>
    </lineage>
</organism>
<feature type="compositionally biased region" description="Low complexity" evidence="2">
    <location>
        <begin position="91"/>
        <end position="102"/>
    </location>
</feature>
<dbReference type="Proteomes" id="UP000008153">
    <property type="component" value="Chromosome 20"/>
</dbReference>
<dbReference type="KEGG" id="lif:LINJ_20_0930"/>
<feature type="region of interest" description="Disordered" evidence="2">
    <location>
        <begin position="485"/>
        <end position="514"/>
    </location>
</feature>
<evidence type="ECO:0000256" key="2">
    <source>
        <dbReference type="SAM" id="MobiDB-lite"/>
    </source>
</evidence>